<protein>
    <submittedName>
        <fullName evidence="1">Uncharacterized protein</fullName>
    </submittedName>
</protein>
<dbReference type="RefSeq" id="WP_063260128.1">
    <property type="nucleotide sequence ID" value="NZ_LJKE01000020.1"/>
</dbReference>
<evidence type="ECO:0000313" key="1">
    <source>
        <dbReference type="EMBL" id="KZD71236.1"/>
    </source>
</evidence>
<organism evidence="1 2">
    <name type="scientific">Bacillus cereus</name>
    <dbReference type="NCBI Taxonomy" id="1396"/>
    <lineage>
        <taxon>Bacteria</taxon>
        <taxon>Bacillati</taxon>
        <taxon>Bacillota</taxon>
        <taxon>Bacilli</taxon>
        <taxon>Bacillales</taxon>
        <taxon>Bacillaceae</taxon>
        <taxon>Bacillus</taxon>
        <taxon>Bacillus cereus group</taxon>
    </lineage>
</organism>
<evidence type="ECO:0000313" key="2">
    <source>
        <dbReference type="Proteomes" id="UP000076482"/>
    </source>
</evidence>
<proteinExistence type="predicted"/>
<name>A0A164QF86_BACCE</name>
<accession>A0A164QF86</accession>
<reference evidence="1 2" key="1">
    <citation type="submission" date="2015-09" db="EMBL/GenBank/DDBJ databases">
        <title>Bacillus cereus food isolates.</title>
        <authorList>
            <person name="Boekhorst J."/>
        </authorList>
    </citation>
    <scope>NUCLEOTIDE SEQUENCE [LARGE SCALE GENOMIC DNA]</scope>
    <source>
        <strain evidence="1 2">B4088</strain>
    </source>
</reference>
<dbReference type="PATRIC" id="fig|1396.535.peg.1036"/>
<gene>
    <name evidence="1" type="ORF">B4088_0966</name>
</gene>
<comment type="caution">
    <text evidence="1">The sequence shown here is derived from an EMBL/GenBank/DDBJ whole genome shotgun (WGS) entry which is preliminary data.</text>
</comment>
<dbReference type="EMBL" id="LJKE01000020">
    <property type="protein sequence ID" value="KZD71236.1"/>
    <property type="molecule type" value="Genomic_DNA"/>
</dbReference>
<dbReference type="AlphaFoldDB" id="A0A164QF86"/>
<dbReference type="Proteomes" id="UP000076482">
    <property type="component" value="Unassembled WGS sequence"/>
</dbReference>
<sequence>MKLSIEKLDEMKRVADNINEHSADGDSVLLAGYTLQLINELKVEKEENENLKISNNKIVERWIDSLINNVKVLDTYLPAWRIIAKPKIKQLTEAISKNDKSDQK</sequence>